<comment type="caution">
    <text evidence="5">The sequence shown here is derived from an EMBL/GenBank/DDBJ whole genome shotgun (WGS) entry which is preliminary data.</text>
</comment>
<dbReference type="Proteomes" id="UP000826195">
    <property type="component" value="Unassembled WGS sequence"/>
</dbReference>
<dbReference type="EMBL" id="JAHXZJ010000002">
    <property type="protein sequence ID" value="KAH0563588.1"/>
    <property type="molecule type" value="Genomic_DNA"/>
</dbReference>
<dbReference type="PROSITE" id="PS50404">
    <property type="entry name" value="GST_NTER"/>
    <property type="match status" value="1"/>
</dbReference>
<dbReference type="FunFam" id="3.40.30.10:FF:000034">
    <property type="entry name" value="glutathione S-transferase 1"/>
    <property type="match status" value="1"/>
</dbReference>
<name>A0AAV7IZ10_COTGL</name>
<evidence type="ECO:0000256" key="1">
    <source>
        <dbReference type="ARBA" id="ARBA00011738"/>
    </source>
</evidence>
<dbReference type="InterPro" id="IPR040079">
    <property type="entry name" value="Glutathione_S-Trfase"/>
</dbReference>
<feature type="domain" description="GST N-terminal" evidence="3">
    <location>
        <begin position="4"/>
        <end position="85"/>
    </location>
</feature>
<dbReference type="SFLD" id="SFLDG01153">
    <property type="entry name" value="Main.4:_Theta-like"/>
    <property type="match status" value="1"/>
</dbReference>
<dbReference type="Pfam" id="PF00043">
    <property type="entry name" value="GST_C"/>
    <property type="match status" value="1"/>
</dbReference>
<evidence type="ECO:0000259" key="4">
    <source>
        <dbReference type="PROSITE" id="PS50405"/>
    </source>
</evidence>
<dbReference type="GO" id="GO:0004364">
    <property type="term" value="F:glutathione transferase activity"/>
    <property type="evidence" value="ECO:0007669"/>
    <property type="project" value="TreeGrafter"/>
</dbReference>
<dbReference type="CDD" id="cd03045">
    <property type="entry name" value="GST_N_Delta_Epsilon"/>
    <property type="match status" value="1"/>
</dbReference>
<dbReference type="Pfam" id="PF02798">
    <property type="entry name" value="GST_N"/>
    <property type="match status" value="1"/>
</dbReference>
<dbReference type="PANTHER" id="PTHR43969">
    <property type="entry name" value="GLUTATHIONE S TRANSFERASE D10, ISOFORM A-RELATED"/>
    <property type="match status" value="1"/>
</dbReference>
<reference evidence="5 6" key="1">
    <citation type="journal article" date="2021" name="J. Hered.">
        <title>A chromosome-level genome assembly of the parasitoid wasp, Cotesia glomerata (Hymenoptera: Braconidae).</title>
        <authorList>
            <person name="Pinto B.J."/>
            <person name="Weis J.J."/>
            <person name="Gamble T."/>
            <person name="Ode P.J."/>
            <person name="Paul R."/>
            <person name="Zaspel J.M."/>
        </authorList>
    </citation>
    <scope>NUCLEOTIDE SEQUENCE [LARGE SCALE GENOMIC DNA]</scope>
    <source>
        <strain evidence="5">CgM1</strain>
    </source>
</reference>
<evidence type="ECO:0000313" key="6">
    <source>
        <dbReference type="Proteomes" id="UP000826195"/>
    </source>
</evidence>
<evidence type="ECO:0000259" key="3">
    <source>
        <dbReference type="PROSITE" id="PS50404"/>
    </source>
</evidence>
<protein>
    <submittedName>
        <fullName evidence="5">Uncharacterized protein</fullName>
    </submittedName>
</protein>
<dbReference type="SFLD" id="SFLDS00019">
    <property type="entry name" value="Glutathione_Transferase_(cytos"/>
    <property type="match status" value="1"/>
</dbReference>
<evidence type="ECO:0000256" key="2">
    <source>
        <dbReference type="RuleBase" id="RU003494"/>
    </source>
</evidence>
<dbReference type="SFLD" id="SFLDG00358">
    <property type="entry name" value="Main_(cytGST)"/>
    <property type="match status" value="1"/>
</dbReference>
<dbReference type="CDD" id="cd03177">
    <property type="entry name" value="GST_C_Delta_Epsilon"/>
    <property type="match status" value="1"/>
</dbReference>
<dbReference type="InterPro" id="IPR010987">
    <property type="entry name" value="Glutathione-S-Trfase_C-like"/>
</dbReference>
<proteinExistence type="inferred from homology"/>
<organism evidence="5 6">
    <name type="scientific">Cotesia glomerata</name>
    <name type="common">Lepidopteran parasitic wasp</name>
    <name type="synonym">Apanteles glomeratus</name>
    <dbReference type="NCBI Taxonomy" id="32391"/>
    <lineage>
        <taxon>Eukaryota</taxon>
        <taxon>Metazoa</taxon>
        <taxon>Ecdysozoa</taxon>
        <taxon>Arthropoda</taxon>
        <taxon>Hexapoda</taxon>
        <taxon>Insecta</taxon>
        <taxon>Pterygota</taxon>
        <taxon>Neoptera</taxon>
        <taxon>Endopterygota</taxon>
        <taxon>Hymenoptera</taxon>
        <taxon>Apocrita</taxon>
        <taxon>Ichneumonoidea</taxon>
        <taxon>Braconidae</taxon>
        <taxon>Microgastrinae</taxon>
        <taxon>Cotesia</taxon>
    </lineage>
</organism>
<comment type="similarity">
    <text evidence="2">Belongs to the GST superfamily.</text>
</comment>
<feature type="domain" description="GST C-terminal" evidence="4">
    <location>
        <begin position="91"/>
        <end position="209"/>
    </location>
</feature>
<dbReference type="InterPro" id="IPR004046">
    <property type="entry name" value="GST_C"/>
</dbReference>
<dbReference type="SUPFAM" id="SSF52833">
    <property type="entry name" value="Thioredoxin-like"/>
    <property type="match status" value="1"/>
</dbReference>
<comment type="subunit">
    <text evidence="1">Homodimer.</text>
</comment>
<dbReference type="PROSITE" id="PS50405">
    <property type="entry name" value="GST_CTER"/>
    <property type="match status" value="1"/>
</dbReference>
<sequence length="219" mass="24948">MVKMGIDLYYTPGSSPCRAVRLVAAALGVDLNLKLMNLMAGEHLKPEFIKLNPQHSVPTLVDNGFSLWESRAIMGYLVNQYGKNDYLYPKDPKTRAIVDQRLYYDMGTMYPAFSDYYYPILFSGAPEDKSKYEKIAPAFDFLDKFLEGQSYVAGDRLTIADLALICTVSNFELIKYDISKFKNVTRWVEKIKSEAVKYEEVNGEGLKAFQSLIDKLLKN</sequence>
<dbReference type="Gene3D" id="1.20.1050.10">
    <property type="match status" value="1"/>
</dbReference>
<dbReference type="Gene3D" id="3.40.30.10">
    <property type="entry name" value="Glutaredoxin"/>
    <property type="match status" value="1"/>
</dbReference>
<accession>A0AAV7IZ10</accession>
<gene>
    <name evidence="5" type="ORF">KQX54_002722</name>
</gene>
<dbReference type="InterPro" id="IPR004045">
    <property type="entry name" value="Glutathione_S-Trfase_N"/>
</dbReference>
<evidence type="ECO:0000313" key="5">
    <source>
        <dbReference type="EMBL" id="KAH0563588.1"/>
    </source>
</evidence>
<dbReference type="FunFam" id="1.20.1050.10:FF:000007">
    <property type="entry name" value="Glutathione S-transferase 1-1"/>
    <property type="match status" value="1"/>
</dbReference>
<dbReference type="SUPFAM" id="SSF47616">
    <property type="entry name" value="GST C-terminal domain-like"/>
    <property type="match status" value="1"/>
</dbReference>
<dbReference type="PANTHER" id="PTHR43969:SF9">
    <property type="entry name" value="GLUTATHIONE S TRANSFERASE D10, ISOFORM A-RELATED"/>
    <property type="match status" value="1"/>
</dbReference>
<dbReference type="InterPro" id="IPR036282">
    <property type="entry name" value="Glutathione-S-Trfase_C_sf"/>
</dbReference>
<dbReference type="InterPro" id="IPR036249">
    <property type="entry name" value="Thioredoxin-like_sf"/>
</dbReference>
<dbReference type="GO" id="GO:0006749">
    <property type="term" value="P:glutathione metabolic process"/>
    <property type="evidence" value="ECO:0007669"/>
    <property type="project" value="TreeGrafter"/>
</dbReference>
<keyword evidence="6" id="KW-1185">Reference proteome</keyword>
<dbReference type="AlphaFoldDB" id="A0AAV7IZ10"/>